<proteinExistence type="predicted"/>
<name>A0A8H4QA04_9HYPO</name>
<feature type="compositionally biased region" description="Basic residues" evidence="1">
    <location>
        <begin position="204"/>
        <end position="214"/>
    </location>
</feature>
<keyword evidence="3" id="KW-1185">Reference proteome</keyword>
<protein>
    <submittedName>
        <fullName evidence="2">Putative membrane protein</fullName>
    </submittedName>
</protein>
<sequence length="214" mass="23379">MFVQEQDMPLPLKVLKELQTLKPNDDLPDGGRGILPDSSMLMAIRIYLNSFCKSLPRRKGPRLEYSCRSFDATALLAFGILLEEAVQNMLGHQGDLVFTESADADDVAAKAAGCHTKRSADVTAGGSAGTAYSTDGYDEMLSIPRAPKRPKVKDGQGGDEITSNHDDESRGECDPKSEPHNQSRQAARQPGTISMARKLLTPAPKRRRLGFFDM</sequence>
<evidence type="ECO:0000313" key="3">
    <source>
        <dbReference type="Proteomes" id="UP000562929"/>
    </source>
</evidence>
<dbReference type="PANTHER" id="PTHR28054:SF1">
    <property type="entry name" value="RNA POLYMERASE I-SPECIFIC TRANSCRIPTION INITIATION FACTOR RRN10"/>
    <property type="match status" value="1"/>
</dbReference>
<dbReference type="InterPro" id="IPR022793">
    <property type="entry name" value="Rrn10"/>
</dbReference>
<accession>A0A8H4QA04</accession>
<evidence type="ECO:0000256" key="1">
    <source>
        <dbReference type="SAM" id="MobiDB-lite"/>
    </source>
</evidence>
<feature type="region of interest" description="Disordered" evidence="1">
    <location>
        <begin position="141"/>
        <end position="214"/>
    </location>
</feature>
<gene>
    <name evidence="2" type="ORF">GQ602_002201</name>
</gene>
<dbReference type="GO" id="GO:0006360">
    <property type="term" value="P:transcription by RNA polymerase I"/>
    <property type="evidence" value="ECO:0007669"/>
    <property type="project" value="InterPro"/>
</dbReference>
<comment type="caution">
    <text evidence="2">The sequence shown here is derived from an EMBL/GenBank/DDBJ whole genome shotgun (WGS) entry which is preliminary data.</text>
</comment>
<evidence type="ECO:0000313" key="2">
    <source>
        <dbReference type="EMBL" id="KAF4591902.1"/>
    </source>
</evidence>
<dbReference type="Proteomes" id="UP000562929">
    <property type="component" value="Unassembled WGS sequence"/>
</dbReference>
<dbReference type="OrthoDB" id="2565191at2759"/>
<feature type="compositionally biased region" description="Basic and acidic residues" evidence="1">
    <location>
        <begin position="152"/>
        <end position="181"/>
    </location>
</feature>
<dbReference type="PANTHER" id="PTHR28054">
    <property type="entry name" value="RNA POLYMERASE I-SPECIFIC TRANSCRIPTION INITIATION FACTOR RRN10"/>
    <property type="match status" value="1"/>
</dbReference>
<organism evidence="2 3">
    <name type="scientific">Ophiocordyceps camponoti-floridani</name>
    <dbReference type="NCBI Taxonomy" id="2030778"/>
    <lineage>
        <taxon>Eukaryota</taxon>
        <taxon>Fungi</taxon>
        <taxon>Dikarya</taxon>
        <taxon>Ascomycota</taxon>
        <taxon>Pezizomycotina</taxon>
        <taxon>Sordariomycetes</taxon>
        <taxon>Hypocreomycetidae</taxon>
        <taxon>Hypocreales</taxon>
        <taxon>Ophiocordycipitaceae</taxon>
        <taxon>Ophiocordyceps</taxon>
    </lineage>
</organism>
<dbReference type="AlphaFoldDB" id="A0A8H4QA04"/>
<reference evidence="2 3" key="1">
    <citation type="journal article" date="2020" name="G3 (Bethesda)">
        <title>Genetic Underpinnings of Host Manipulation by Ophiocordyceps as Revealed by Comparative Transcriptomics.</title>
        <authorList>
            <person name="Will I."/>
            <person name="Das B."/>
            <person name="Trinh T."/>
            <person name="Brachmann A."/>
            <person name="Ohm R.A."/>
            <person name="de Bekker C."/>
        </authorList>
    </citation>
    <scope>NUCLEOTIDE SEQUENCE [LARGE SCALE GENOMIC DNA]</scope>
    <source>
        <strain evidence="2 3">EC05</strain>
    </source>
</reference>
<dbReference type="EMBL" id="JAACLJ010000002">
    <property type="protein sequence ID" value="KAF4591902.1"/>
    <property type="molecule type" value="Genomic_DNA"/>
</dbReference>